<dbReference type="Pfam" id="PF01636">
    <property type="entry name" value="APH"/>
    <property type="match status" value="1"/>
</dbReference>
<dbReference type="InterPro" id="IPR011009">
    <property type="entry name" value="Kinase-like_dom_sf"/>
</dbReference>
<dbReference type="RefSeq" id="WP_188455950.1">
    <property type="nucleotide sequence ID" value="NZ_BMFR01000012.1"/>
</dbReference>
<dbReference type="Gene3D" id="3.30.200.20">
    <property type="entry name" value="Phosphorylase Kinase, domain 1"/>
    <property type="match status" value="1"/>
</dbReference>
<accession>A0A917HIU6</accession>
<evidence type="ECO:0000259" key="1">
    <source>
        <dbReference type="Pfam" id="PF01636"/>
    </source>
</evidence>
<dbReference type="EMBL" id="BMFR01000012">
    <property type="protein sequence ID" value="GGG80549.1"/>
    <property type="molecule type" value="Genomic_DNA"/>
</dbReference>
<dbReference type="SUPFAM" id="SSF56112">
    <property type="entry name" value="Protein kinase-like (PK-like)"/>
    <property type="match status" value="1"/>
</dbReference>
<sequence>MTLTNQQVIEIAKRHGLFVQESSLKRNESGLDFQVVFATDAKREKWVLRFPRRRDVVPMAKKEKDILDVVGGKLPVQTPKWAIYSDELIAYKLLHGIPAGTIDVKAKAYVWEIDEKNVPNSFHNTLGSAMSALHSIDHQAARNAGLTVQTPEEAKASMTKRMVNVKSAYGVSEELWDRWQRWLANDLLWPKQTALIHGDLHAGHILIDEYARVTGLIDWTEAHVTDPANDFVGHLSTFGEDALRKLVKAYELAGGYVWPFMLEHIVELAAAYPVGIAEFAMKSGLEEYEQMAKQTLGVVE</sequence>
<name>A0A917HIU6_9BACI</name>
<comment type="caution">
    <text evidence="2">The sequence shown here is derived from an EMBL/GenBank/DDBJ whole genome shotgun (WGS) entry which is preliminary data.</text>
</comment>
<feature type="domain" description="Aminoglycoside phosphotransferase" evidence="1">
    <location>
        <begin position="24"/>
        <end position="262"/>
    </location>
</feature>
<gene>
    <name evidence="2" type="ORF">GCM10011398_27430</name>
</gene>
<keyword evidence="3" id="KW-1185">Reference proteome</keyword>
<evidence type="ECO:0000313" key="2">
    <source>
        <dbReference type="EMBL" id="GGG80549.1"/>
    </source>
</evidence>
<organism evidence="2 3">
    <name type="scientific">Virgibacillus oceani</name>
    <dbReference type="NCBI Taxonomy" id="1479511"/>
    <lineage>
        <taxon>Bacteria</taxon>
        <taxon>Bacillati</taxon>
        <taxon>Bacillota</taxon>
        <taxon>Bacilli</taxon>
        <taxon>Bacillales</taxon>
        <taxon>Bacillaceae</taxon>
        <taxon>Virgibacillus</taxon>
    </lineage>
</organism>
<dbReference type="InterPro" id="IPR051678">
    <property type="entry name" value="AGP_Transferase"/>
</dbReference>
<dbReference type="InterPro" id="IPR002575">
    <property type="entry name" value="Aminoglycoside_PTrfase"/>
</dbReference>
<evidence type="ECO:0000313" key="3">
    <source>
        <dbReference type="Proteomes" id="UP000622860"/>
    </source>
</evidence>
<proteinExistence type="predicted"/>
<protein>
    <submittedName>
        <fullName evidence="2">Mph(B) family macrolide 2'-phosphotransferase</fullName>
    </submittedName>
</protein>
<dbReference type="AlphaFoldDB" id="A0A917HIU6"/>
<dbReference type="PANTHER" id="PTHR21310">
    <property type="entry name" value="AMINOGLYCOSIDE PHOSPHOTRANSFERASE-RELATED-RELATED"/>
    <property type="match status" value="1"/>
</dbReference>
<reference evidence="2" key="1">
    <citation type="journal article" date="2014" name="Int. J. Syst. Evol. Microbiol.">
        <title>Complete genome sequence of Corynebacterium casei LMG S-19264T (=DSM 44701T), isolated from a smear-ripened cheese.</title>
        <authorList>
            <consortium name="US DOE Joint Genome Institute (JGI-PGF)"/>
            <person name="Walter F."/>
            <person name="Albersmeier A."/>
            <person name="Kalinowski J."/>
            <person name="Ruckert C."/>
        </authorList>
    </citation>
    <scope>NUCLEOTIDE SEQUENCE</scope>
    <source>
        <strain evidence="2">CGMCC 1.12754</strain>
    </source>
</reference>
<dbReference type="Proteomes" id="UP000622860">
    <property type="component" value="Unassembled WGS sequence"/>
</dbReference>
<dbReference type="CDD" id="cd05152">
    <property type="entry name" value="MPH2"/>
    <property type="match status" value="1"/>
</dbReference>
<dbReference type="Gene3D" id="3.90.1200.10">
    <property type="match status" value="1"/>
</dbReference>
<dbReference type="PANTHER" id="PTHR21310:SF15">
    <property type="entry name" value="AMINOGLYCOSIDE PHOSPHOTRANSFERASE DOMAIN-CONTAINING PROTEIN"/>
    <property type="match status" value="1"/>
</dbReference>
<reference evidence="2" key="2">
    <citation type="submission" date="2020-09" db="EMBL/GenBank/DDBJ databases">
        <authorList>
            <person name="Sun Q."/>
            <person name="Zhou Y."/>
        </authorList>
    </citation>
    <scope>NUCLEOTIDE SEQUENCE</scope>
    <source>
        <strain evidence="2">CGMCC 1.12754</strain>
    </source>
</reference>